<dbReference type="Pfam" id="PF04146">
    <property type="entry name" value="YTH"/>
    <property type="match status" value="1"/>
</dbReference>
<feature type="coiled-coil region" evidence="1">
    <location>
        <begin position="41"/>
        <end position="68"/>
    </location>
</feature>
<sequence>MRHADIRSSLAQVITKHPVTAALLSIPPSARKAKNNGAEELHRLQELVQKQSKQIKSLEIKAARASAASKSRQLILKPPGQAGRKSGYNLQEAMELADDTERYNRQLRIVKDFVHEYLSVQHTISDQKPAGVKIASEVPYFQRFAGNWPVRDMITMYLLNAQTRRRKDRRLEREAAGEPVETDLLTTAERGTGMEDISDQESDAPESSKCKSIKRKAVSRIIYSDDEEDAIESERSQRETKRNSKEETHEPPPLKKSKTSDKGKEKEKQAKRKGKADLNKQPPLKKSKTSDNGKGKEKQVESKTSKKVDFLTDDLDFLTDDLDFNSGPALSTNEKSSTDNLASSSSKLALSTTRLVWDDLPRYCPVKNDGRKSSTSHRSMLLGNSIVWHRFLQNIDHRVFAFSAAASKLKFTRALSGCHCGYYGQKGEFLIQSTLIRMLPDDDDSLENALYETLRAAIMKVEDKVDAYDVTSNLIPLKDFIPFVLTPFVATLLIAEDKNLNLEDAVKELDASDEFGQVVHADDDLDEDIQNLHQANIRAVKHRQHEVYSAPPFSQPPRHNRKKFDAGEDVVDMKPVVVHLHRHDPVVAATDCSWLEMGITFALQTSKKVLIPQIPCRGRSAMLFIVAGMRGDVDDRQVPGVTRVKDGSYHHGAARQQQQLLPPRCTTGTRGRRSWYSGAAKQWSRAHDVLEAAFGAAHIHRRPLTAWLEVALQPKRVTRRKNPPRRASVRVVNLLFRVAGVDVVDVANVDFLRKLAKAVDARHQLVDEDSSDGVRGEANGAPSKKDAYAAAPPLRPKAMHIIDHVFRERTKQGTRQGGRGWAKLMRVRGVYAAGRSRTEQVAPLSVTSCMRSLSLAIGDYRWLPLMRPPVRESPSASAHCHSADLRLARLDRLELPPAALPAVLLHAQDDVDLSVQTGLCATQRHNEGILDCAFRTSFSSSALSRAASFTATRGWWARSSLARAAACPGRGETTRARPSAARRTPAPAPGSSRLFSPTHYVGNSPQPMSAAAKPGRGAGGGLGAGLQAGVDLHRARLPFVRARHIRNPWNHDHEIKVFRDGTELEPSVGQALLDEWRVYLEEGERQQPASEAGSPRSYASAPACACDRGEGDHAISRFPTIVVGVLLVITKSTNTRICFSFGLFRTDIKFGI</sequence>
<feature type="region of interest" description="Disordered" evidence="2">
    <location>
        <begin position="768"/>
        <end position="788"/>
    </location>
</feature>
<dbReference type="Proteomes" id="UP001219525">
    <property type="component" value="Unassembled WGS sequence"/>
</dbReference>
<feature type="region of interest" description="Disordered" evidence="2">
    <location>
        <begin position="967"/>
        <end position="1022"/>
    </location>
</feature>
<evidence type="ECO:0000256" key="1">
    <source>
        <dbReference type="SAM" id="Coils"/>
    </source>
</evidence>
<dbReference type="GO" id="GO:0003729">
    <property type="term" value="F:mRNA binding"/>
    <property type="evidence" value="ECO:0007669"/>
    <property type="project" value="TreeGrafter"/>
</dbReference>
<dbReference type="PANTHER" id="PTHR12357">
    <property type="entry name" value="YTH YT521-B HOMOLOGY DOMAIN-CONTAINING"/>
    <property type="match status" value="1"/>
</dbReference>
<dbReference type="AlphaFoldDB" id="A0AAD6V960"/>
<evidence type="ECO:0000259" key="3">
    <source>
        <dbReference type="Pfam" id="PF04146"/>
    </source>
</evidence>
<accession>A0AAD6V960</accession>
<reference evidence="5" key="1">
    <citation type="submission" date="2023-03" db="EMBL/GenBank/DDBJ databases">
        <title>Massive genome expansion in bonnet fungi (Mycena s.s.) driven by repeated elements and novel gene families across ecological guilds.</title>
        <authorList>
            <consortium name="Lawrence Berkeley National Laboratory"/>
            <person name="Harder C.B."/>
            <person name="Miyauchi S."/>
            <person name="Viragh M."/>
            <person name="Kuo A."/>
            <person name="Thoen E."/>
            <person name="Andreopoulos B."/>
            <person name="Lu D."/>
            <person name="Skrede I."/>
            <person name="Drula E."/>
            <person name="Henrissat B."/>
            <person name="Morin E."/>
            <person name="Kohler A."/>
            <person name="Barry K."/>
            <person name="LaButti K."/>
            <person name="Morin E."/>
            <person name="Salamov A."/>
            <person name="Lipzen A."/>
            <person name="Mereny Z."/>
            <person name="Hegedus B."/>
            <person name="Baldrian P."/>
            <person name="Stursova M."/>
            <person name="Weitz H."/>
            <person name="Taylor A."/>
            <person name="Grigoriev I.V."/>
            <person name="Nagy L.G."/>
            <person name="Martin F."/>
            <person name="Kauserud H."/>
        </authorList>
    </citation>
    <scope>NUCLEOTIDE SEQUENCE</scope>
    <source>
        <strain evidence="5">9144</strain>
    </source>
</reference>
<keyword evidence="6" id="KW-1185">Reference proteome</keyword>
<evidence type="ECO:0000256" key="2">
    <source>
        <dbReference type="SAM" id="MobiDB-lite"/>
    </source>
</evidence>
<dbReference type="EMBL" id="JARJCW010000040">
    <property type="protein sequence ID" value="KAJ7206336.1"/>
    <property type="molecule type" value="Genomic_DNA"/>
</dbReference>
<evidence type="ECO:0000259" key="4">
    <source>
        <dbReference type="Pfam" id="PF14474"/>
    </source>
</evidence>
<feature type="compositionally biased region" description="Basic and acidic residues" evidence="2">
    <location>
        <begin position="288"/>
        <end position="305"/>
    </location>
</feature>
<feature type="region of interest" description="Disordered" evidence="2">
    <location>
        <begin position="227"/>
        <end position="305"/>
    </location>
</feature>
<feature type="compositionally biased region" description="Basic and acidic residues" evidence="2">
    <location>
        <begin position="232"/>
        <end position="268"/>
    </location>
</feature>
<dbReference type="InterPro" id="IPR007275">
    <property type="entry name" value="YTH_domain"/>
</dbReference>
<comment type="caution">
    <text evidence="5">The sequence shown here is derived from an EMBL/GenBank/DDBJ whole genome shotgun (WGS) entry which is preliminary data.</text>
</comment>
<dbReference type="InterPro" id="IPR045168">
    <property type="entry name" value="YTH_prot"/>
</dbReference>
<dbReference type="Pfam" id="PF14474">
    <property type="entry name" value="RTC4"/>
    <property type="match status" value="1"/>
</dbReference>
<feature type="region of interest" description="Disordered" evidence="2">
    <location>
        <begin position="164"/>
        <end position="214"/>
    </location>
</feature>
<feature type="compositionally biased region" description="Low complexity" evidence="2">
    <location>
        <begin position="976"/>
        <end position="993"/>
    </location>
</feature>
<protein>
    <submittedName>
        <fullName evidence="5">Uncharacterized protein</fullName>
    </submittedName>
</protein>
<organism evidence="5 6">
    <name type="scientific">Mycena pura</name>
    <dbReference type="NCBI Taxonomy" id="153505"/>
    <lineage>
        <taxon>Eukaryota</taxon>
        <taxon>Fungi</taxon>
        <taxon>Dikarya</taxon>
        <taxon>Basidiomycota</taxon>
        <taxon>Agaricomycotina</taxon>
        <taxon>Agaricomycetes</taxon>
        <taxon>Agaricomycetidae</taxon>
        <taxon>Agaricales</taxon>
        <taxon>Marasmiineae</taxon>
        <taxon>Mycenaceae</taxon>
        <taxon>Mycena</taxon>
    </lineage>
</organism>
<feature type="domain" description="YTH" evidence="3">
    <location>
        <begin position="1034"/>
        <end position="1076"/>
    </location>
</feature>
<dbReference type="Gene3D" id="3.10.590.10">
    <property type="entry name" value="ph1033 like domains"/>
    <property type="match status" value="1"/>
</dbReference>
<proteinExistence type="predicted"/>
<dbReference type="InterPro" id="IPR028094">
    <property type="entry name" value="RTC4_C"/>
</dbReference>
<gene>
    <name evidence="5" type="ORF">GGX14DRAFT_643392</name>
</gene>
<evidence type="ECO:0000313" key="5">
    <source>
        <dbReference type="EMBL" id="KAJ7206336.1"/>
    </source>
</evidence>
<keyword evidence="1" id="KW-0175">Coiled coil</keyword>
<evidence type="ECO:0000313" key="6">
    <source>
        <dbReference type="Proteomes" id="UP001219525"/>
    </source>
</evidence>
<feature type="domain" description="Restriction of telomere capping protein 4 C-terminal" evidence="4">
    <location>
        <begin position="410"/>
        <end position="520"/>
    </location>
</feature>
<name>A0AAD6V960_9AGAR</name>